<dbReference type="PATRIC" id="fig|1227487.5.peg.716"/>
<feature type="compositionally biased region" description="Acidic residues" evidence="1">
    <location>
        <begin position="253"/>
        <end position="291"/>
    </location>
</feature>
<evidence type="ECO:0000313" key="3">
    <source>
        <dbReference type="Proteomes" id="UP000011513"/>
    </source>
</evidence>
<keyword evidence="3" id="KW-1185">Reference proteome</keyword>
<reference evidence="2 3" key="1">
    <citation type="journal article" date="2014" name="PLoS Genet.">
        <title>Phylogenetically driven sequencing of extremely halophilic archaea reveals strategies for static and dynamic osmo-response.</title>
        <authorList>
            <person name="Becker E.A."/>
            <person name="Seitzer P.M."/>
            <person name="Tritt A."/>
            <person name="Larsen D."/>
            <person name="Krusor M."/>
            <person name="Yao A.I."/>
            <person name="Wu D."/>
            <person name="Madern D."/>
            <person name="Eisen J.A."/>
            <person name="Darling A.E."/>
            <person name="Facciotti M.T."/>
        </authorList>
    </citation>
    <scope>NUCLEOTIDE SEQUENCE [LARGE SCALE GENOMIC DNA]</scope>
    <source>
        <strain evidence="2 3">JCM 14848</strain>
    </source>
</reference>
<sequence length="330" mass="34847">MTDSDSDPELAGAFEEAAATAEEVHAESGDDELDGEEAETLRDPVERLADALSEASLEELLEVAGFENVPDDAEPVDLPAAIRDADADAIVELRTLLQLADLGESWSDLSAEERAERVDRIAGDAQAADDGVALEEYIDRLGHILGGDGADEGAEDGADENEGELPDEGSDESEDELSDDDPDEESAAEEDDEDAGTVEAVVDAAAEAVSDEDSDDAERDGESDDSGGSDGEDGDDELLELEDHVNRLRQLVGDDERETEADAAEAEADAADVDEEAAEADAVEDAEDDEKREDSPRQSTSGSRGRLSTVPSSRSDMGKAGRFSTARGKR</sequence>
<gene>
    <name evidence="2" type="ORF">C474_03540</name>
</gene>
<organism evidence="2 3">
    <name type="scientific">Halogeometricum pallidum JCM 14848</name>
    <dbReference type="NCBI Taxonomy" id="1227487"/>
    <lineage>
        <taxon>Archaea</taxon>
        <taxon>Methanobacteriati</taxon>
        <taxon>Methanobacteriota</taxon>
        <taxon>Stenosarchaea group</taxon>
        <taxon>Halobacteria</taxon>
        <taxon>Halobacteriales</taxon>
        <taxon>Haloferacaceae</taxon>
        <taxon>Halogeometricum</taxon>
    </lineage>
</organism>
<dbReference type="AlphaFoldDB" id="M0DIM3"/>
<feature type="compositionally biased region" description="Acidic residues" evidence="1">
    <location>
        <begin position="29"/>
        <end position="38"/>
    </location>
</feature>
<dbReference type="InParanoid" id="M0DIM3"/>
<proteinExistence type="predicted"/>
<evidence type="ECO:0000256" key="1">
    <source>
        <dbReference type="SAM" id="MobiDB-lite"/>
    </source>
</evidence>
<feature type="region of interest" description="Disordered" evidence="1">
    <location>
        <begin position="19"/>
        <end position="42"/>
    </location>
</feature>
<feature type="compositionally biased region" description="Low complexity" evidence="1">
    <location>
        <begin position="197"/>
        <end position="208"/>
    </location>
</feature>
<dbReference type="Proteomes" id="UP000011513">
    <property type="component" value="Unassembled WGS sequence"/>
</dbReference>
<comment type="caution">
    <text evidence="2">The sequence shown here is derived from an EMBL/GenBank/DDBJ whole genome shotgun (WGS) entry which is preliminary data.</text>
</comment>
<feature type="region of interest" description="Disordered" evidence="1">
    <location>
        <begin position="144"/>
        <end position="330"/>
    </location>
</feature>
<dbReference type="EMBL" id="AOIV01000006">
    <property type="protein sequence ID" value="ELZ33999.1"/>
    <property type="molecule type" value="Genomic_DNA"/>
</dbReference>
<feature type="compositionally biased region" description="Acidic residues" evidence="1">
    <location>
        <begin position="149"/>
        <end position="196"/>
    </location>
</feature>
<dbReference type="RefSeq" id="WP_008384000.1">
    <property type="nucleotide sequence ID" value="NZ_AOIV01000006.1"/>
</dbReference>
<name>M0DIM3_HALPD</name>
<feature type="compositionally biased region" description="Acidic residues" evidence="1">
    <location>
        <begin position="209"/>
        <end position="240"/>
    </location>
</feature>
<accession>M0DIM3</accession>
<evidence type="ECO:0000313" key="2">
    <source>
        <dbReference type="EMBL" id="ELZ33999.1"/>
    </source>
</evidence>
<dbReference type="OrthoDB" id="387532at2157"/>
<protein>
    <submittedName>
        <fullName evidence="2">Uncharacterized protein</fullName>
    </submittedName>
</protein>